<feature type="domain" description="Amine oxidase" evidence="1">
    <location>
        <begin position="100"/>
        <end position="337"/>
    </location>
</feature>
<dbReference type="EMBL" id="JBHUDC010000008">
    <property type="protein sequence ID" value="MFD1515226.1"/>
    <property type="molecule type" value="Genomic_DNA"/>
</dbReference>
<organism evidence="2 3">
    <name type="scientific">Halomarina rubra</name>
    <dbReference type="NCBI Taxonomy" id="2071873"/>
    <lineage>
        <taxon>Archaea</taxon>
        <taxon>Methanobacteriati</taxon>
        <taxon>Methanobacteriota</taxon>
        <taxon>Stenosarchaea group</taxon>
        <taxon>Halobacteria</taxon>
        <taxon>Halobacteriales</taxon>
        <taxon>Natronomonadaceae</taxon>
        <taxon>Halomarina</taxon>
    </lineage>
</organism>
<dbReference type="PANTHER" id="PTHR16128">
    <property type="entry name" value="FAD/NAD(P)-BINDING OXIDOREDUCTASE FAMILY PROTEIN"/>
    <property type="match status" value="1"/>
</dbReference>
<name>A0ABD6B042_9EURY</name>
<reference evidence="2 3" key="1">
    <citation type="journal article" date="2019" name="Int. J. Syst. Evol. Microbiol.">
        <title>The Global Catalogue of Microorganisms (GCM) 10K type strain sequencing project: providing services to taxonomists for standard genome sequencing and annotation.</title>
        <authorList>
            <consortium name="The Broad Institute Genomics Platform"/>
            <consortium name="The Broad Institute Genome Sequencing Center for Infectious Disease"/>
            <person name="Wu L."/>
            <person name="Ma J."/>
        </authorList>
    </citation>
    <scope>NUCLEOTIDE SEQUENCE [LARGE SCALE GENOMIC DNA]</scope>
    <source>
        <strain evidence="2 3">CGMCC 1.12563</strain>
    </source>
</reference>
<dbReference type="Gene3D" id="3.90.660.10">
    <property type="match status" value="1"/>
</dbReference>
<protein>
    <submittedName>
        <fullName evidence="2">NAD(P)/FAD-dependent oxidoreductase</fullName>
    </submittedName>
</protein>
<sequence>MTVAIVGAGAAGAAIAYALRDADADVTVFEKSRGVCGRAATRRKEGCRYDYGANYVKDDDERVTRLLTEELDTNGLVEVEEPVWTFDSAGEISPGRDSDERKWTYEDGITQLAKRLFAATDATVQRETRVETVAREEGRWSLADAADTVLGSFDTVVLTPPAPQTAELLAAMAWDDDRRVAAHDAVAAVDYASVFTAVLHYPFTLDRSWYALIDTDGEHPVGWLAREELKPGHVPEGESLLVAQMGHDWSGDRIDDDRDQVLREAVGHVAELLDDDRFAAPDWTDRQGWRYALPDGGVTGDAHRSTEDAGLYFAGDWVAGEARVHAALRNGFAVGERIVEARNAKTY</sequence>
<comment type="caution">
    <text evidence="2">The sequence shown here is derived from an EMBL/GenBank/DDBJ whole genome shotgun (WGS) entry which is preliminary data.</text>
</comment>
<dbReference type="InterPro" id="IPR036188">
    <property type="entry name" value="FAD/NAD-bd_sf"/>
</dbReference>
<evidence type="ECO:0000313" key="2">
    <source>
        <dbReference type="EMBL" id="MFD1515226.1"/>
    </source>
</evidence>
<dbReference type="SUPFAM" id="SSF51905">
    <property type="entry name" value="FAD/NAD(P)-binding domain"/>
    <property type="match status" value="1"/>
</dbReference>
<evidence type="ECO:0000259" key="1">
    <source>
        <dbReference type="Pfam" id="PF01593"/>
    </source>
</evidence>
<dbReference type="Proteomes" id="UP001597187">
    <property type="component" value="Unassembled WGS sequence"/>
</dbReference>
<dbReference type="InterPro" id="IPR002937">
    <property type="entry name" value="Amino_oxidase"/>
</dbReference>
<accession>A0ABD6B042</accession>
<dbReference type="Pfam" id="PF13450">
    <property type="entry name" value="NAD_binding_8"/>
    <property type="match status" value="1"/>
</dbReference>
<proteinExistence type="predicted"/>
<keyword evidence="3" id="KW-1185">Reference proteome</keyword>
<dbReference type="Pfam" id="PF01593">
    <property type="entry name" value="Amino_oxidase"/>
    <property type="match status" value="1"/>
</dbReference>
<gene>
    <name evidence="2" type="ORF">ACFSBT_18250</name>
</gene>
<dbReference type="Gene3D" id="3.50.50.60">
    <property type="entry name" value="FAD/NAD(P)-binding domain"/>
    <property type="match status" value="1"/>
</dbReference>
<dbReference type="RefSeq" id="WP_250875149.1">
    <property type="nucleotide sequence ID" value="NZ_JALXFV010000008.1"/>
</dbReference>
<dbReference type="AlphaFoldDB" id="A0ABD6B042"/>
<dbReference type="PANTHER" id="PTHR16128:SF5">
    <property type="entry name" value="FAD_NAD(P)-BINDING OXIDOREDUCTASE FAMILY PROTEIN"/>
    <property type="match status" value="1"/>
</dbReference>
<evidence type="ECO:0000313" key="3">
    <source>
        <dbReference type="Proteomes" id="UP001597187"/>
    </source>
</evidence>